<evidence type="ECO:0000259" key="4">
    <source>
        <dbReference type="PROSITE" id="PS50042"/>
    </source>
</evidence>
<dbReference type="InterPro" id="IPR018490">
    <property type="entry name" value="cNMP-bd_dom_sf"/>
</dbReference>
<dbReference type="RefSeq" id="WP_163460538.1">
    <property type="nucleotide sequence ID" value="NZ_JAAAMG010000001.1"/>
</dbReference>
<dbReference type="Gene3D" id="2.60.120.10">
    <property type="entry name" value="Jelly Rolls"/>
    <property type="match status" value="1"/>
</dbReference>
<comment type="caution">
    <text evidence="6">The sequence shown here is derived from an EMBL/GenBank/DDBJ whole genome shotgun (WGS) entry which is preliminary data.</text>
</comment>
<dbReference type="InterPro" id="IPR000595">
    <property type="entry name" value="cNMP-bd_dom"/>
</dbReference>
<dbReference type="CDD" id="cd00038">
    <property type="entry name" value="CAP_ED"/>
    <property type="match status" value="1"/>
</dbReference>
<dbReference type="SUPFAM" id="SSF51206">
    <property type="entry name" value="cAMP-binding domain-like"/>
    <property type="match status" value="1"/>
</dbReference>
<dbReference type="InterPro" id="IPR012318">
    <property type="entry name" value="HTH_CRP"/>
</dbReference>
<dbReference type="Gene3D" id="1.10.10.10">
    <property type="entry name" value="Winged helix-like DNA-binding domain superfamily/Winged helix DNA-binding domain"/>
    <property type="match status" value="1"/>
</dbReference>
<sequence length="234" mass="25854">MATARNPSEKLAALSRCMVFEALSQDMREELVAHAYSKGYAAGDLIFAAGDGGQTMMAVLKGTVRIGLVTATARDLVLTDCHQGDVFGEVALFDGGPRSADARATTNVELLVLERRDVLAVLERHPAGALRLLELLCARLRRSDERMIELAFLDISTRLALALLRILESPNHAFAKRPVRLSLSQTELANMIGSARENVNRCLKSWEKREIVDLKDGWLIITDEKSLRLLADRE</sequence>
<feature type="domain" description="Cyclic nucleotide-binding" evidence="4">
    <location>
        <begin position="19"/>
        <end position="122"/>
    </location>
</feature>
<dbReference type="SMART" id="SM00419">
    <property type="entry name" value="HTH_CRP"/>
    <property type="match status" value="1"/>
</dbReference>
<evidence type="ECO:0000256" key="2">
    <source>
        <dbReference type="ARBA" id="ARBA00023125"/>
    </source>
</evidence>
<reference evidence="6 7" key="1">
    <citation type="submission" date="2020-01" db="EMBL/GenBank/DDBJ databases">
        <title>Jiella pacifica sp. nov.</title>
        <authorList>
            <person name="Xue Z."/>
            <person name="Zhu S."/>
            <person name="Chen J."/>
            <person name="Yang J."/>
        </authorList>
    </citation>
    <scope>NUCLEOTIDE SEQUENCE [LARGE SCALE GENOMIC DNA]</scope>
    <source>
        <strain evidence="6 7">40Bstr34</strain>
    </source>
</reference>
<keyword evidence="7" id="KW-1185">Reference proteome</keyword>
<evidence type="ECO:0000313" key="7">
    <source>
        <dbReference type="Proteomes" id="UP000469011"/>
    </source>
</evidence>
<dbReference type="Proteomes" id="UP000469011">
    <property type="component" value="Unassembled WGS sequence"/>
</dbReference>
<dbReference type="PROSITE" id="PS00889">
    <property type="entry name" value="CNMP_BINDING_2"/>
    <property type="match status" value="1"/>
</dbReference>
<dbReference type="PANTHER" id="PTHR24567:SF68">
    <property type="entry name" value="DNA-BINDING TRANSCRIPTIONAL DUAL REGULATOR CRP"/>
    <property type="match status" value="1"/>
</dbReference>
<keyword evidence="1" id="KW-0805">Transcription regulation</keyword>
<evidence type="ECO:0000313" key="6">
    <source>
        <dbReference type="EMBL" id="NDW02900.1"/>
    </source>
</evidence>
<organism evidence="6 7">
    <name type="scientific">Jiella pacifica</name>
    <dbReference type="NCBI Taxonomy" id="2696469"/>
    <lineage>
        <taxon>Bacteria</taxon>
        <taxon>Pseudomonadati</taxon>
        <taxon>Pseudomonadota</taxon>
        <taxon>Alphaproteobacteria</taxon>
        <taxon>Hyphomicrobiales</taxon>
        <taxon>Aurantimonadaceae</taxon>
        <taxon>Jiella</taxon>
    </lineage>
</organism>
<dbReference type="PROSITE" id="PS51063">
    <property type="entry name" value="HTH_CRP_2"/>
    <property type="match status" value="1"/>
</dbReference>
<dbReference type="InterPro" id="IPR036388">
    <property type="entry name" value="WH-like_DNA-bd_sf"/>
</dbReference>
<gene>
    <name evidence="6" type="ORF">GTK09_00525</name>
</gene>
<dbReference type="InterPro" id="IPR014710">
    <property type="entry name" value="RmlC-like_jellyroll"/>
</dbReference>
<keyword evidence="2" id="KW-0238">DNA-binding</keyword>
<proteinExistence type="predicted"/>
<dbReference type="GO" id="GO:0005829">
    <property type="term" value="C:cytosol"/>
    <property type="evidence" value="ECO:0007669"/>
    <property type="project" value="TreeGrafter"/>
</dbReference>
<dbReference type="InterPro" id="IPR036390">
    <property type="entry name" value="WH_DNA-bd_sf"/>
</dbReference>
<dbReference type="Pfam" id="PF13545">
    <property type="entry name" value="HTH_Crp_2"/>
    <property type="match status" value="1"/>
</dbReference>
<feature type="domain" description="HTH crp-type" evidence="5">
    <location>
        <begin position="153"/>
        <end position="225"/>
    </location>
</feature>
<dbReference type="InterPro" id="IPR018488">
    <property type="entry name" value="cNMP-bd_CS"/>
</dbReference>
<evidence type="ECO:0000256" key="1">
    <source>
        <dbReference type="ARBA" id="ARBA00023015"/>
    </source>
</evidence>
<dbReference type="GO" id="GO:0003677">
    <property type="term" value="F:DNA binding"/>
    <property type="evidence" value="ECO:0007669"/>
    <property type="project" value="UniProtKB-KW"/>
</dbReference>
<evidence type="ECO:0000256" key="3">
    <source>
        <dbReference type="ARBA" id="ARBA00023163"/>
    </source>
</evidence>
<name>A0A6N9SV25_9HYPH</name>
<dbReference type="PANTHER" id="PTHR24567">
    <property type="entry name" value="CRP FAMILY TRANSCRIPTIONAL REGULATORY PROTEIN"/>
    <property type="match status" value="1"/>
</dbReference>
<evidence type="ECO:0000259" key="5">
    <source>
        <dbReference type="PROSITE" id="PS51063"/>
    </source>
</evidence>
<dbReference type="GO" id="GO:0003700">
    <property type="term" value="F:DNA-binding transcription factor activity"/>
    <property type="evidence" value="ECO:0007669"/>
    <property type="project" value="TreeGrafter"/>
</dbReference>
<dbReference type="InterPro" id="IPR050397">
    <property type="entry name" value="Env_Response_Regulators"/>
</dbReference>
<keyword evidence="3" id="KW-0804">Transcription</keyword>
<protein>
    <submittedName>
        <fullName evidence="6">Cyclic nucleotide-binding domain-containing protein</fullName>
    </submittedName>
</protein>
<dbReference type="SMART" id="SM00100">
    <property type="entry name" value="cNMP"/>
    <property type="match status" value="1"/>
</dbReference>
<dbReference type="PROSITE" id="PS50042">
    <property type="entry name" value="CNMP_BINDING_3"/>
    <property type="match status" value="1"/>
</dbReference>
<dbReference type="Pfam" id="PF00027">
    <property type="entry name" value="cNMP_binding"/>
    <property type="match status" value="1"/>
</dbReference>
<dbReference type="AlphaFoldDB" id="A0A6N9SV25"/>
<dbReference type="SUPFAM" id="SSF46785">
    <property type="entry name" value="Winged helix' DNA-binding domain"/>
    <property type="match status" value="1"/>
</dbReference>
<dbReference type="EMBL" id="JAAAMG010000001">
    <property type="protein sequence ID" value="NDW02900.1"/>
    <property type="molecule type" value="Genomic_DNA"/>
</dbReference>
<accession>A0A6N9SV25</accession>